<accession>A0ACC0X6H2</accession>
<comment type="caution">
    <text evidence="1">The sequence shown here is derived from an EMBL/GenBank/DDBJ whole genome shotgun (WGS) entry which is preliminary data.</text>
</comment>
<gene>
    <name evidence="1" type="ORF">Pint_34739</name>
</gene>
<name>A0ACC0X6H2_9ROSI</name>
<sequence length="185" mass="21162">MLSSTTTTQMPSIKTIVSVAASAAAAAMVVPTLARDYLPHEVRDYLFFKVRDFIARFSNEFTLVIEESDDGFNLNELFKAAKFYLESKIPPHVRRIKINLPKKETKISLSMEKNEDIVDNFNGVHLTWRFISKQAPSKVVRDPHHYGPTVQNEVKFFELKNFTLGYLEGVWGKTYLAHTRHAIGK</sequence>
<dbReference type="EMBL" id="CM047749">
    <property type="protein sequence ID" value="KAJ0010579.1"/>
    <property type="molecule type" value="Genomic_DNA"/>
</dbReference>
<keyword evidence="2" id="KW-1185">Reference proteome</keyword>
<dbReference type="Proteomes" id="UP001163603">
    <property type="component" value="Chromosome 14"/>
</dbReference>
<evidence type="ECO:0000313" key="1">
    <source>
        <dbReference type="EMBL" id="KAJ0010579.1"/>
    </source>
</evidence>
<evidence type="ECO:0000313" key="2">
    <source>
        <dbReference type="Proteomes" id="UP001163603"/>
    </source>
</evidence>
<reference evidence="2" key="1">
    <citation type="journal article" date="2023" name="G3 (Bethesda)">
        <title>Genome assembly and association tests identify interacting loci associated with vigor, precocity, and sex in interspecific pistachio rootstocks.</title>
        <authorList>
            <person name="Palmer W."/>
            <person name="Jacygrad E."/>
            <person name="Sagayaradj S."/>
            <person name="Cavanaugh K."/>
            <person name="Han R."/>
            <person name="Bertier L."/>
            <person name="Beede B."/>
            <person name="Kafkas S."/>
            <person name="Golino D."/>
            <person name="Preece J."/>
            <person name="Michelmore R."/>
        </authorList>
    </citation>
    <scope>NUCLEOTIDE SEQUENCE [LARGE SCALE GENOMIC DNA]</scope>
</reference>
<organism evidence="1 2">
    <name type="scientific">Pistacia integerrima</name>
    <dbReference type="NCBI Taxonomy" id="434235"/>
    <lineage>
        <taxon>Eukaryota</taxon>
        <taxon>Viridiplantae</taxon>
        <taxon>Streptophyta</taxon>
        <taxon>Embryophyta</taxon>
        <taxon>Tracheophyta</taxon>
        <taxon>Spermatophyta</taxon>
        <taxon>Magnoliopsida</taxon>
        <taxon>eudicotyledons</taxon>
        <taxon>Gunneridae</taxon>
        <taxon>Pentapetalae</taxon>
        <taxon>rosids</taxon>
        <taxon>malvids</taxon>
        <taxon>Sapindales</taxon>
        <taxon>Anacardiaceae</taxon>
        <taxon>Pistacia</taxon>
    </lineage>
</organism>
<protein>
    <submittedName>
        <fullName evidence="1">Uncharacterized protein</fullName>
    </submittedName>
</protein>
<proteinExistence type="predicted"/>